<proteinExistence type="predicted"/>
<comment type="caution">
    <text evidence="1">The sequence shown here is derived from an EMBL/GenBank/DDBJ whole genome shotgun (WGS) entry which is preliminary data.</text>
</comment>
<protein>
    <submittedName>
        <fullName evidence="1">Uncharacterized protein</fullName>
    </submittedName>
</protein>
<dbReference type="Proteomes" id="UP001642540">
    <property type="component" value="Unassembled WGS sequence"/>
</dbReference>
<name>A0ABP1PXU8_9HEXA</name>
<dbReference type="EMBL" id="CAXLJM020000007">
    <property type="protein sequence ID" value="CAL8074714.1"/>
    <property type="molecule type" value="Genomic_DNA"/>
</dbReference>
<evidence type="ECO:0000313" key="2">
    <source>
        <dbReference type="Proteomes" id="UP001642540"/>
    </source>
</evidence>
<keyword evidence="2" id="KW-1185">Reference proteome</keyword>
<reference evidence="1 2" key="1">
    <citation type="submission" date="2024-08" db="EMBL/GenBank/DDBJ databases">
        <authorList>
            <person name="Cucini C."/>
            <person name="Frati F."/>
        </authorList>
    </citation>
    <scope>NUCLEOTIDE SEQUENCE [LARGE SCALE GENOMIC DNA]</scope>
</reference>
<gene>
    <name evidence="1" type="ORF">ODALV1_LOCUS2969</name>
</gene>
<organism evidence="1 2">
    <name type="scientific">Orchesella dallaii</name>
    <dbReference type="NCBI Taxonomy" id="48710"/>
    <lineage>
        <taxon>Eukaryota</taxon>
        <taxon>Metazoa</taxon>
        <taxon>Ecdysozoa</taxon>
        <taxon>Arthropoda</taxon>
        <taxon>Hexapoda</taxon>
        <taxon>Collembola</taxon>
        <taxon>Entomobryomorpha</taxon>
        <taxon>Entomobryoidea</taxon>
        <taxon>Orchesellidae</taxon>
        <taxon>Orchesellinae</taxon>
        <taxon>Orchesella</taxon>
    </lineage>
</organism>
<evidence type="ECO:0000313" key="1">
    <source>
        <dbReference type="EMBL" id="CAL8074714.1"/>
    </source>
</evidence>
<sequence length="201" mass="23531">MNTAIKILTKLESCSIKRCLLLISIVIGLLSFTKHYQTWRHDIERSNQAVRTPFFIAHVIDPTVDNRFTSWTHQEWLNWLREREILHRRANSNANRRSLMEKGINSVIIATPRQILYAFGNKQQYNSKKHAERDVYWADAQFPSFVFLRSGNGNSYRIYECPPMYIAVKLIRGMPVHLLKHGSKMEAKSNVKVSKDCRLLK</sequence>
<accession>A0ABP1PXU8</accession>